<dbReference type="RefSeq" id="XP_018288813.1">
    <property type="nucleotide sequence ID" value="XM_018441244.1"/>
</dbReference>
<dbReference type="Proteomes" id="UP000077315">
    <property type="component" value="Unassembled WGS sequence"/>
</dbReference>
<dbReference type="GeneID" id="29002150"/>
<evidence type="ECO:0000313" key="2">
    <source>
        <dbReference type="Proteomes" id="UP000077315"/>
    </source>
</evidence>
<gene>
    <name evidence="1" type="ORF">PHYBLDRAFT_64147</name>
</gene>
<name>A0A162TY64_PHYB8</name>
<dbReference type="AlphaFoldDB" id="A0A162TY64"/>
<reference evidence="2" key="1">
    <citation type="submission" date="2015-06" db="EMBL/GenBank/DDBJ databases">
        <title>Expansion of signal transduction pathways in fungi by whole-genome duplication.</title>
        <authorList>
            <consortium name="DOE Joint Genome Institute"/>
            <person name="Corrochano L.M."/>
            <person name="Kuo A."/>
            <person name="Marcet-Houben M."/>
            <person name="Polaino S."/>
            <person name="Salamov A."/>
            <person name="Villalobos J.M."/>
            <person name="Alvarez M.I."/>
            <person name="Avalos J."/>
            <person name="Benito E.P."/>
            <person name="Benoit I."/>
            <person name="Burger G."/>
            <person name="Camino L.P."/>
            <person name="Canovas D."/>
            <person name="Cerda-Olmedo E."/>
            <person name="Cheng J.-F."/>
            <person name="Dominguez A."/>
            <person name="Elias M."/>
            <person name="Eslava A.P."/>
            <person name="Glaser F."/>
            <person name="Grimwood J."/>
            <person name="Gutierrez G."/>
            <person name="Heitman J."/>
            <person name="Henrissat B."/>
            <person name="Iturriaga E.A."/>
            <person name="Lang B.F."/>
            <person name="Lavin J.L."/>
            <person name="Lee S."/>
            <person name="Li W."/>
            <person name="Lindquist E."/>
            <person name="Lopez-Garcia S."/>
            <person name="Luque E.M."/>
            <person name="Marcos A.T."/>
            <person name="Martin J."/>
            <person name="McCluskey K."/>
            <person name="Medina H.R."/>
            <person name="Miralles-Duran A."/>
            <person name="Miyazaki A."/>
            <person name="Munoz-Torres E."/>
            <person name="Oguiza J.A."/>
            <person name="Ohm R."/>
            <person name="Olmedo M."/>
            <person name="Orejas M."/>
            <person name="Ortiz-Castellanos L."/>
            <person name="Pisabarro A.G."/>
            <person name="Rodriguez-Romero J."/>
            <person name="Ruiz-Herrera J."/>
            <person name="Ruiz-Vazquez R."/>
            <person name="Sanz C."/>
            <person name="Schackwitz W."/>
            <person name="Schmutz J."/>
            <person name="Shahriari M."/>
            <person name="Shelest E."/>
            <person name="Silva-Franco F."/>
            <person name="Soanes D."/>
            <person name="Syed K."/>
            <person name="Tagua V.G."/>
            <person name="Talbot N.J."/>
            <person name="Thon M."/>
            <person name="De vries R.P."/>
            <person name="Wiebenga A."/>
            <person name="Yadav J.S."/>
            <person name="Braun E.L."/>
            <person name="Baker S."/>
            <person name="Garre V."/>
            <person name="Horwitz B."/>
            <person name="Torres-Martinez S."/>
            <person name="Idnurm A."/>
            <person name="Herrera-Estrella A."/>
            <person name="Gabaldon T."/>
            <person name="Grigoriev I.V."/>
        </authorList>
    </citation>
    <scope>NUCLEOTIDE SEQUENCE [LARGE SCALE GENOMIC DNA]</scope>
    <source>
        <strain evidence="2">NRRL 1555(-)</strain>
    </source>
</reference>
<dbReference type="VEuPathDB" id="FungiDB:PHYBLDRAFT_64147"/>
<keyword evidence="2" id="KW-1185">Reference proteome</keyword>
<organism evidence="1 2">
    <name type="scientific">Phycomyces blakesleeanus (strain ATCC 8743b / DSM 1359 / FGSC 10004 / NBRC 33097 / NRRL 1555)</name>
    <dbReference type="NCBI Taxonomy" id="763407"/>
    <lineage>
        <taxon>Eukaryota</taxon>
        <taxon>Fungi</taxon>
        <taxon>Fungi incertae sedis</taxon>
        <taxon>Mucoromycota</taxon>
        <taxon>Mucoromycotina</taxon>
        <taxon>Mucoromycetes</taxon>
        <taxon>Mucorales</taxon>
        <taxon>Phycomycetaceae</taxon>
        <taxon>Phycomyces</taxon>
    </lineage>
</organism>
<dbReference type="EMBL" id="KV440987">
    <property type="protein sequence ID" value="OAD70773.1"/>
    <property type="molecule type" value="Genomic_DNA"/>
</dbReference>
<accession>A0A162TY64</accession>
<sequence length="123" mass="14479">MHIIIKGIWRLLVALSIDLDAYVNCLFNTLNPWYKKLRKLMLISGGSITLGSCLLVRRSRQFLVNFSDNSKLYRKFLTLIWWKLKNLDQFGLLMVAQYCLSVIKRFLLKKKAILLKSLKKKLM</sequence>
<protein>
    <submittedName>
        <fullName evidence="1">Uncharacterized protein</fullName>
    </submittedName>
</protein>
<evidence type="ECO:0000313" key="1">
    <source>
        <dbReference type="EMBL" id="OAD70773.1"/>
    </source>
</evidence>
<dbReference type="InParanoid" id="A0A162TY64"/>
<proteinExistence type="predicted"/>